<organism evidence="2 3">
    <name type="scientific">Rhizophagus irregularis</name>
    <dbReference type="NCBI Taxonomy" id="588596"/>
    <lineage>
        <taxon>Eukaryota</taxon>
        <taxon>Fungi</taxon>
        <taxon>Fungi incertae sedis</taxon>
        <taxon>Mucoromycota</taxon>
        <taxon>Glomeromycotina</taxon>
        <taxon>Glomeromycetes</taxon>
        <taxon>Glomerales</taxon>
        <taxon>Glomeraceae</taxon>
        <taxon>Rhizophagus</taxon>
    </lineage>
</organism>
<keyword evidence="3" id="KW-1185">Reference proteome</keyword>
<accession>A0A2I1GBV2</accession>
<dbReference type="VEuPathDB" id="FungiDB:FUN_012170"/>
<sequence length="165" mass="19479">MTWEYSHIRVSRRQTNQIYWGIFRRQRRAYWTNIASEVNLTCNTNYTGTQCKRKFHSLVNQYFNFELYTANDQRGSRSRAARLFYDDFRSRFWEEPMDEYDIRRDAVLTAQRRRNNNGVQRGNGGRRGSGRDDRGNDSNEGGSDNISSHSSSINIITIDDNDDII</sequence>
<evidence type="ECO:0000313" key="3">
    <source>
        <dbReference type="Proteomes" id="UP000234323"/>
    </source>
</evidence>
<dbReference type="EMBL" id="LLXI01000297">
    <property type="protein sequence ID" value="PKY44061.1"/>
    <property type="molecule type" value="Genomic_DNA"/>
</dbReference>
<feature type="region of interest" description="Disordered" evidence="1">
    <location>
        <begin position="111"/>
        <end position="153"/>
    </location>
</feature>
<dbReference type="Proteomes" id="UP000234323">
    <property type="component" value="Unassembled WGS sequence"/>
</dbReference>
<dbReference type="VEuPathDB" id="FungiDB:RhiirA1_401957"/>
<gene>
    <name evidence="2" type="ORF">RhiirA4_512196</name>
</gene>
<reference evidence="2 3" key="1">
    <citation type="submission" date="2015-10" db="EMBL/GenBank/DDBJ databases">
        <title>Genome analyses suggest a sexual origin of heterokaryosis in a supposedly ancient asexual fungus.</title>
        <authorList>
            <person name="Ropars J."/>
            <person name="Sedzielewska K."/>
            <person name="Noel J."/>
            <person name="Charron P."/>
            <person name="Farinelli L."/>
            <person name="Marton T."/>
            <person name="Kruger M."/>
            <person name="Pelin A."/>
            <person name="Brachmann A."/>
            <person name="Corradi N."/>
        </authorList>
    </citation>
    <scope>NUCLEOTIDE SEQUENCE [LARGE SCALE GENOMIC DNA]</scope>
    <source>
        <strain evidence="2 3">A4</strain>
    </source>
</reference>
<evidence type="ECO:0000256" key="1">
    <source>
        <dbReference type="SAM" id="MobiDB-lite"/>
    </source>
</evidence>
<dbReference type="AlphaFoldDB" id="A0A2I1GBV2"/>
<proteinExistence type="predicted"/>
<comment type="caution">
    <text evidence="2">The sequence shown here is derived from an EMBL/GenBank/DDBJ whole genome shotgun (WGS) entry which is preliminary data.</text>
</comment>
<name>A0A2I1GBV2_9GLOM</name>
<dbReference type="VEuPathDB" id="FungiDB:RhiirFUN_016299"/>
<feature type="compositionally biased region" description="Low complexity" evidence="1">
    <location>
        <begin position="143"/>
        <end position="153"/>
    </location>
</feature>
<protein>
    <submittedName>
        <fullName evidence="2">Uncharacterized protein</fullName>
    </submittedName>
</protein>
<evidence type="ECO:0000313" key="2">
    <source>
        <dbReference type="EMBL" id="PKY44061.1"/>
    </source>
</evidence>